<dbReference type="SUPFAM" id="SSF88688">
    <property type="entry name" value="Families 57/38 glycoside transferase middle domain"/>
    <property type="match status" value="1"/>
</dbReference>
<organism evidence="6 7">
    <name type="scientific">Candidatus Gemmiger excrementipullorum</name>
    <dbReference type="NCBI Taxonomy" id="2838610"/>
    <lineage>
        <taxon>Bacteria</taxon>
        <taxon>Bacillati</taxon>
        <taxon>Bacillota</taxon>
        <taxon>Clostridia</taxon>
        <taxon>Eubacteriales</taxon>
        <taxon>Gemmiger</taxon>
    </lineage>
</organism>
<dbReference type="SUPFAM" id="SSF88713">
    <property type="entry name" value="Glycoside hydrolase/deacetylase"/>
    <property type="match status" value="1"/>
</dbReference>
<evidence type="ECO:0000256" key="1">
    <source>
        <dbReference type="ARBA" id="ARBA00009792"/>
    </source>
</evidence>
<feature type="domain" description="Glycoside hydrolase family 38 central" evidence="5">
    <location>
        <begin position="538"/>
        <end position="614"/>
    </location>
</feature>
<evidence type="ECO:0000313" key="7">
    <source>
        <dbReference type="Proteomes" id="UP000886751"/>
    </source>
</evidence>
<dbReference type="AlphaFoldDB" id="A0A9D1Y258"/>
<evidence type="ECO:0000256" key="3">
    <source>
        <dbReference type="ARBA" id="ARBA00022801"/>
    </source>
</evidence>
<dbReference type="Gene3D" id="3.20.110.10">
    <property type="entry name" value="Glycoside hydrolase 38, N terminal domain"/>
    <property type="match status" value="1"/>
</dbReference>
<dbReference type="GO" id="GO:0046872">
    <property type="term" value="F:metal ion binding"/>
    <property type="evidence" value="ECO:0007669"/>
    <property type="project" value="UniProtKB-KW"/>
</dbReference>
<accession>A0A9D1Y258</accession>
<dbReference type="Pfam" id="PF09261">
    <property type="entry name" value="Alpha-mann_mid"/>
    <property type="match status" value="1"/>
</dbReference>
<evidence type="ECO:0000256" key="4">
    <source>
        <dbReference type="ARBA" id="ARBA00023295"/>
    </source>
</evidence>
<dbReference type="InterPro" id="IPR011013">
    <property type="entry name" value="Gal_mutarotase_sf_dom"/>
</dbReference>
<dbReference type="Proteomes" id="UP000886751">
    <property type="component" value="Unassembled WGS sequence"/>
</dbReference>
<dbReference type="PANTHER" id="PTHR46017:SF1">
    <property type="entry name" value="ALPHA-MANNOSIDASE 2C1"/>
    <property type="match status" value="1"/>
</dbReference>
<dbReference type="InterPro" id="IPR027291">
    <property type="entry name" value="Glyco_hydro_38_N_sf"/>
</dbReference>
<dbReference type="EMBL" id="DXEI01000156">
    <property type="protein sequence ID" value="HIX95838.1"/>
    <property type="molecule type" value="Genomic_DNA"/>
</dbReference>
<dbReference type="Gene3D" id="1.20.1270.50">
    <property type="entry name" value="Glycoside hydrolase family 38, central domain"/>
    <property type="match status" value="1"/>
</dbReference>
<dbReference type="InterPro" id="IPR011682">
    <property type="entry name" value="Glyco_hydro_38_C"/>
</dbReference>
<dbReference type="FunFam" id="2.70.98.30:FF:000010">
    <property type="entry name" value="Cytosolic alpha-mannosidase"/>
    <property type="match status" value="1"/>
</dbReference>
<dbReference type="InterPro" id="IPR041147">
    <property type="entry name" value="GH38_C"/>
</dbReference>
<dbReference type="Pfam" id="PF17677">
    <property type="entry name" value="Glyco_hydro38C2"/>
    <property type="match status" value="1"/>
</dbReference>
<dbReference type="Pfam" id="PF07748">
    <property type="entry name" value="Glyco_hydro_38C"/>
    <property type="match status" value="1"/>
</dbReference>
<dbReference type="FunFam" id="1.20.1270.50:FF:000004">
    <property type="entry name" value="alpha-mannosidase 2C1 isoform X1"/>
    <property type="match status" value="1"/>
</dbReference>
<sequence>MFFVDKRIGVICDELQKLSVKQKVPITTWQIKPGNYLTPAEADAAEAPYATFGHQETYDLQRYLRGGYEGDSAVNSHIAHWYGPDRHYWFRTEVTVPESFAGKPLWLHIQSQIEEWDDAKNPQFLVFVDGVVTQGADMNHRDVLLAREAEAGRTYRLDLQAYTGILHAELNLLCDLREIDPEIEGLFYDMVVPLRAFGRLEPDGKPRHDLERVLNEAVNMLDLRTPYDESFYASVAATRAYLAKALYTDLAGHDEIIASCIGHTHIDVAWWWTVAQTEEKTCRSFATVLRLMEQYPNYKFMSSQPQLYAFLKARYPELFAQIKARVAEGRWEPEGGMWVEADCNLTSGESLVRQFIYGKRFFKNEFGVDNRILWLPDVFGYSGALPQIMKQCGIDYFMTTKLAWNQVNKIPYDTFMWRGIDGTEVLTHLVTTLDLGQDPTKNFFTTYNGQLHPDAIMGGWQRYQQKDINNDILISYGYGDGGGGPTRDMLETSLRMEKGVEGIPQVRQVFARQFFEELDQRVSGNRRLPTWEGELYFEYHRGTLTSMARNKRSNRKSELAMMDLELLSVLAADKLAYPQQEMDKLWRVILINQFHDILPGSAIHEVYEVTREEYAAVAEKLAALTDERLAALTPEGDGVTVFNTTGFVRGDVVTLPDATAEALADETGCVYPVQKTADGAIVYLENLPAKGRKGFAKAAAVAVGTPFTLSADGHTLETPFYTVRFDEHGQIAAMFDKDARREVFKEGQPGNALRVFEDKPIYYDNWDIDNWYTEKFWDVTDVKAFTWTENGPVRATLHIERSFSHSTISQDIHFYANVRRVDFVTHVDWHEHQSLLKAFFPADVHTDEATFEVQYGNLTRKTHSNTSWDVARFESCGQKWCDVSEGHYGVSVLNDCKYGHSVKDGCIGLTLIKSGIEPNPVTDQEQHVFTYALLPHQEGWQAGGTVPQAYFLNQPALAVAGGSADTGVSLASVDAPNVVLETVKRAEDGDGVILRLYECENARTPVTLTWNGAIASAEADNCIEEKTGDVEVSGNQIRFTIKPYEVKTIRIR</sequence>
<dbReference type="SMART" id="SM00872">
    <property type="entry name" value="Alpha-mann_mid"/>
    <property type="match status" value="1"/>
</dbReference>
<dbReference type="InterPro" id="IPR000602">
    <property type="entry name" value="Glyco_hydro_38_N"/>
</dbReference>
<dbReference type="GO" id="GO:0009313">
    <property type="term" value="P:oligosaccharide catabolic process"/>
    <property type="evidence" value="ECO:0007669"/>
    <property type="project" value="TreeGrafter"/>
</dbReference>
<proteinExistence type="inferred from homology"/>
<name>A0A9D1Y258_9FIRM</name>
<dbReference type="PANTHER" id="PTHR46017">
    <property type="entry name" value="ALPHA-MANNOSIDASE 2C1"/>
    <property type="match status" value="1"/>
</dbReference>
<reference evidence="6" key="1">
    <citation type="journal article" date="2021" name="PeerJ">
        <title>Extensive microbial diversity within the chicken gut microbiome revealed by metagenomics and culture.</title>
        <authorList>
            <person name="Gilroy R."/>
            <person name="Ravi A."/>
            <person name="Getino M."/>
            <person name="Pursley I."/>
            <person name="Horton D.L."/>
            <person name="Alikhan N.F."/>
            <person name="Baker D."/>
            <person name="Gharbi K."/>
            <person name="Hall N."/>
            <person name="Watson M."/>
            <person name="Adriaenssens E.M."/>
            <person name="Foster-Nyarko E."/>
            <person name="Jarju S."/>
            <person name="Secka A."/>
            <person name="Antonio M."/>
            <person name="Oren A."/>
            <person name="Chaudhuri R.R."/>
            <person name="La Ragione R."/>
            <person name="Hildebrand F."/>
            <person name="Pallen M.J."/>
        </authorList>
    </citation>
    <scope>NUCLEOTIDE SEQUENCE</scope>
    <source>
        <strain evidence="6">ChiHecec2B26-7398</strain>
    </source>
</reference>
<protein>
    <submittedName>
        <fullName evidence="6">Alpha-mannosidase</fullName>
    </submittedName>
</protein>
<dbReference type="GO" id="GO:0006013">
    <property type="term" value="P:mannose metabolic process"/>
    <property type="evidence" value="ECO:0007669"/>
    <property type="project" value="InterPro"/>
</dbReference>
<dbReference type="SUPFAM" id="SSF74650">
    <property type="entry name" value="Galactose mutarotase-like"/>
    <property type="match status" value="1"/>
</dbReference>
<evidence type="ECO:0000256" key="2">
    <source>
        <dbReference type="ARBA" id="ARBA00022723"/>
    </source>
</evidence>
<dbReference type="InterPro" id="IPR011330">
    <property type="entry name" value="Glyco_hydro/deAcase_b/a-brl"/>
</dbReference>
<dbReference type="InterPro" id="IPR015341">
    <property type="entry name" value="Glyco_hydro_38_cen"/>
</dbReference>
<comment type="caution">
    <text evidence="6">The sequence shown here is derived from an EMBL/GenBank/DDBJ whole genome shotgun (WGS) entry which is preliminary data.</text>
</comment>
<dbReference type="GO" id="GO:0004559">
    <property type="term" value="F:alpha-mannosidase activity"/>
    <property type="evidence" value="ECO:0007669"/>
    <property type="project" value="InterPro"/>
</dbReference>
<gene>
    <name evidence="6" type="ORF">H9846_10350</name>
</gene>
<evidence type="ECO:0000259" key="5">
    <source>
        <dbReference type="SMART" id="SM00872"/>
    </source>
</evidence>
<keyword evidence="3" id="KW-0378">Hydrolase</keyword>
<reference evidence="6" key="2">
    <citation type="submission" date="2021-04" db="EMBL/GenBank/DDBJ databases">
        <authorList>
            <person name="Gilroy R."/>
        </authorList>
    </citation>
    <scope>NUCLEOTIDE SEQUENCE</scope>
    <source>
        <strain evidence="6">ChiHecec2B26-7398</strain>
    </source>
</reference>
<dbReference type="CDD" id="cd10789">
    <property type="entry name" value="GH38N_AMII_ER_cytosolic"/>
    <property type="match status" value="1"/>
</dbReference>
<dbReference type="GO" id="GO:0030246">
    <property type="term" value="F:carbohydrate binding"/>
    <property type="evidence" value="ECO:0007669"/>
    <property type="project" value="InterPro"/>
</dbReference>
<dbReference type="Gene3D" id="2.60.40.2220">
    <property type="match status" value="1"/>
</dbReference>
<keyword evidence="4" id="KW-0326">Glycosidase</keyword>
<evidence type="ECO:0000313" key="6">
    <source>
        <dbReference type="EMBL" id="HIX95838.1"/>
    </source>
</evidence>
<dbReference type="Pfam" id="PF01074">
    <property type="entry name" value="Glyco_hydro_38N"/>
    <property type="match status" value="1"/>
</dbReference>
<keyword evidence="2" id="KW-0479">Metal-binding</keyword>
<dbReference type="FunFam" id="3.20.110.10:FF:000002">
    <property type="entry name" value="alpha-mannosidase 2C1 isoform X1"/>
    <property type="match status" value="1"/>
</dbReference>
<comment type="similarity">
    <text evidence="1">Belongs to the glycosyl hydrolase 38 family.</text>
</comment>
<dbReference type="Gene3D" id="2.70.98.30">
    <property type="entry name" value="Golgi alpha-mannosidase II, domain 4"/>
    <property type="match status" value="1"/>
</dbReference>
<dbReference type="InterPro" id="IPR037094">
    <property type="entry name" value="Glyco_hydro_38_cen_sf"/>
</dbReference>
<dbReference type="InterPro" id="IPR028995">
    <property type="entry name" value="Glyco_hydro_57/38_cen_sf"/>
</dbReference>